<dbReference type="InterPro" id="IPR003340">
    <property type="entry name" value="B3_DNA-bd"/>
</dbReference>
<dbReference type="Gene3D" id="2.40.330.10">
    <property type="entry name" value="DNA-binding pseudobarrel domain"/>
    <property type="match status" value="1"/>
</dbReference>
<dbReference type="EMBL" id="AUSU01000461">
    <property type="protein sequence ID" value="EPS73345.1"/>
    <property type="molecule type" value="Genomic_DNA"/>
</dbReference>
<feature type="region of interest" description="Disordered" evidence="7">
    <location>
        <begin position="48"/>
        <end position="85"/>
    </location>
</feature>
<dbReference type="GO" id="GO:0005634">
    <property type="term" value="C:nucleus"/>
    <property type="evidence" value="ECO:0007669"/>
    <property type="project" value="UniProtKB-SubCell"/>
</dbReference>
<evidence type="ECO:0000313" key="10">
    <source>
        <dbReference type="Proteomes" id="UP000015453"/>
    </source>
</evidence>
<evidence type="ECO:0000256" key="3">
    <source>
        <dbReference type="ARBA" id="ARBA00023015"/>
    </source>
</evidence>
<dbReference type="CDD" id="cd10017">
    <property type="entry name" value="B3_DNA"/>
    <property type="match status" value="1"/>
</dbReference>
<dbReference type="InterPro" id="IPR039218">
    <property type="entry name" value="REM_fam"/>
</dbReference>
<dbReference type="InterPro" id="IPR015300">
    <property type="entry name" value="DNA-bd_pseudobarrel_sf"/>
</dbReference>
<dbReference type="Pfam" id="PF02362">
    <property type="entry name" value="B3"/>
    <property type="match status" value="1"/>
</dbReference>
<dbReference type="SMART" id="SM01019">
    <property type="entry name" value="B3"/>
    <property type="match status" value="1"/>
</dbReference>
<evidence type="ECO:0000256" key="2">
    <source>
        <dbReference type="ARBA" id="ARBA00022737"/>
    </source>
</evidence>
<keyword evidence="3" id="KW-0805">Transcription regulation</keyword>
<dbReference type="Proteomes" id="UP000015453">
    <property type="component" value="Unassembled WGS sequence"/>
</dbReference>
<sequence length="198" mass="22412">MVESSDFPRRSSFVVLINDGDFVDKLVSLFFTILFFLPSHTLSCCKRETTRSGNSPAIAISVSSEDEDDDDDGDDDGDDDEDSGQDRVIKGGFSFVKKMTEFCIGRRLDIPRSCVNEAGIKRTMNIHLKKTNGSRRLWPVTLTYTTKWPCSLSSGGWRRFVRENDVNVGDTVRFTFRAGENVMEVRVLKTADEEEEEE</sequence>
<organism evidence="9 10">
    <name type="scientific">Genlisea aurea</name>
    <dbReference type="NCBI Taxonomy" id="192259"/>
    <lineage>
        <taxon>Eukaryota</taxon>
        <taxon>Viridiplantae</taxon>
        <taxon>Streptophyta</taxon>
        <taxon>Embryophyta</taxon>
        <taxon>Tracheophyta</taxon>
        <taxon>Spermatophyta</taxon>
        <taxon>Magnoliopsida</taxon>
        <taxon>eudicotyledons</taxon>
        <taxon>Gunneridae</taxon>
        <taxon>Pentapetalae</taxon>
        <taxon>asterids</taxon>
        <taxon>lamiids</taxon>
        <taxon>Lamiales</taxon>
        <taxon>Lentibulariaceae</taxon>
        <taxon>Genlisea</taxon>
    </lineage>
</organism>
<evidence type="ECO:0000259" key="8">
    <source>
        <dbReference type="PROSITE" id="PS50863"/>
    </source>
</evidence>
<gene>
    <name evidence="9" type="ORF">M569_01411</name>
</gene>
<evidence type="ECO:0000256" key="1">
    <source>
        <dbReference type="ARBA" id="ARBA00004123"/>
    </source>
</evidence>
<evidence type="ECO:0000256" key="5">
    <source>
        <dbReference type="ARBA" id="ARBA00023163"/>
    </source>
</evidence>
<accession>S8D1Y5</accession>
<dbReference type="OrthoDB" id="913998at2759"/>
<feature type="compositionally biased region" description="Acidic residues" evidence="7">
    <location>
        <begin position="64"/>
        <end position="83"/>
    </location>
</feature>
<dbReference type="PANTHER" id="PTHR31674">
    <property type="entry name" value="B3 DOMAIN-CONTAINING PROTEIN REM-LIKE 3-RELATED"/>
    <property type="match status" value="1"/>
</dbReference>
<keyword evidence="10" id="KW-1185">Reference proteome</keyword>
<dbReference type="SUPFAM" id="SSF101936">
    <property type="entry name" value="DNA-binding pseudobarrel domain"/>
    <property type="match status" value="1"/>
</dbReference>
<keyword evidence="6" id="KW-0539">Nucleus</keyword>
<protein>
    <recommendedName>
        <fullName evidence="8">TF-B3 domain-containing protein</fullName>
    </recommendedName>
</protein>
<keyword evidence="5" id="KW-0804">Transcription</keyword>
<reference evidence="9 10" key="1">
    <citation type="journal article" date="2013" name="BMC Genomics">
        <title>The miniature genome of a carnivorous plant Genlisea aurea contains a low number of genes and short non-coding sequences.</title>
        <authorList>
            <person name="Leushkin E.V."/>
            <person name="Sutormin R.A."/>
            <person name="Nabieva E.R."/>
            <person name="Penin A.A."/>
            <person name="Kondrashov A.S."/>
            <person name="Logacheva M.D."/>
        </authorList>
    </citation>
    <scope>NUCLEOTIDE SEQUENCE [LARGE SCALE GENOMIC DNA]</scope>
</reference>
<dbReference type="PANTHER" id="PTHR31674:SF62">
    <property type="entry name" value="B3 DOMAIN-CONTAINING PROTEIN REM14-RELATED"/>
    <property type="match status" value="1"/>
</dbReference>
<name>S8D1Y5_9LAMI</name>
<evidence type="ECO:0000256" key="6">
    <source>
        <dbReference type="ARBA" id="ARBA00023242"/>
    </source>
</evidence>
<evidence type="ECO:0000313" key="9">
    <source>
        <dbReference type="EMBL" id="EPS73345.1"/>
    </source>
</evidence>
<comment type="caution">
    <text evidence="9">The sequence shown here is derived from an EMBL/GenBank/DDBJ whole genome shotgun (WGS) entry which is preliminary data.</text>
</comment>
<keyword evidence="2" id="KW-0677">Repeat</keyword>
<dbReference type="PROSITE" id="PS50863">
    <property type="entry name" value="B3"/>
    <property type="match status" value="1"/>
</dbReference>
<comment type="subcellular location">
    <subcellularLocation>
        <location evidence="1">Nucleus</location>
    </subcellularLocation>
</comment>
<dbReference type="GO" id="GO:0003677">
    <property type="term" value="F:DNA binding"/>
    <property type="evidence" value="ECO:0007669"/>
    <property type="project" value="UniProtKB-KW"/>
</dbReference>
<evidence type="ECO:0000256" key="4">
    <source>
        <dbReference type="ARBA" id="ARBA00023125"/>
    </source>
</evidence>
<evidence type="ECO:0000256" key="7">
    <source>
        <dbReference type="SAM" id="MobiDB-lite"/>
    </source>
</evidence>
<keyword evidence="4" id="KW-0238">DNA-binding</keyword>
<dbReference type="AlphaFoldDB" id="S8D1Y5"/>
<proteinExistence type="predicted"/>
<feature type="domain" description="TF-B3" evidence="8">
    <location>
        <begin position="93"/>
        <end position="191"/>
    </location>
</feature>